<name>A0ABS8RQT8_DATST</name>
<reference evidence="1 2" key="1">
    <citation type="journal article" date="2021" name="BMC Genomics">
        <title>Datura genome reveals duplications of psychoactive alkaloid biosynthetic genes and high mutation rate following tissue culture.</title>
        <authorList>
            <person name="Rajewski A."/>
            <person name="Carter-House D."/>
            <person name="Stajich J."/>
            <person name="Litt A."/>
        </authorList>
    </citation>
    <scope>NUCLEOTIDE SEQUENCE [LARGE SCALE GENOMIC DNA]</scope>
    <source>
        <strain evidence="1">AR-01</strain>
    </source>
</reference>
<organism evidence="1 2">
    <name type="scientific">Datura stramonium</name>
    <name type="common">Jimsonweed</name>
    <name type="synonym">Common thornapple</name>
    <dbReference type="NCBI Taxonomy" id="4076"/>
    <lineage>
        <taxon>Eukaryota</taxon>
        <taxon>Viridiplantae</taxon>
        <taxon>Streptophyta</taxon>
        <taxon>Embryophyta</taxon>
        <taxon>Tracheophyta</taxon>
        <taxon>Spermatophyta</taxon>
        <taxon>Magnoliopsida</taxon>
        <taxon>eudicotyledons</taxon>
        <taxon>Gunneridae</taxon>
        <taxon>Pentapetalae</taxon>
        <taxon>asterids</taxon>
        <taxon>lamiids</taxon>
        <taxon>Solanales</taxon>
        <taxon>Solanaceae</taxon>
        <taxon>Solanoideae</taxon>
        <taxon>Datureae</taxon>
        <taxon>Datura</taxon>
    </lineage>
</organism>
<keyword evidence="2" id="KW-1185">Reference proteome</keyword>
<accession>A0ABS8RQT8</accession>
<dbReference type="EMBL" id="JACEIK010000087">
    <property type="protein sequence ID" value="MCD7449187.1"/>
    <property type="molecule type" value="Genomic_DNA"/>
</dbReference>
<evidence type="ECO:0000313" key="1">
    <source>
        <dbReference type="EMBL" id="MCD7449187.1"/>
    </source>
</evidence>
<comment type="caution">
    <text evidence="1">The sequence shown here is derived from an EMBL/GenBank/DDBJ whole genome shotgun (WGS) entry which is preliminary data.</text>
</comment>
<evidence type="ECO:0000313" key="2">
    <source>
        <dbReference type="Proteomes" id="UP000823775"/>
    </source>
</evidence>
<gene>
    <name evidence="1" type="ORF">HAX54_050071</name>
</gene>
<proteinExistence type="predicted"/>
<protein>
    <submittedName>
        <fullName evidence="1">Uncharacterized protein</fullName>
    </submittedName>
</protein>
<dbReference type="Proteomes" id="UP000823775">
    <property type="component" value="Unassembled WGS sequence"/>
</dbReference>
<sequence>MKQGEEEETLFEPSVDEILRSTYSFDDDFKLSSLGGLTSGPIFLPLLGVAATSTSHKCHNHIHALAEAATVPSLDAKSLSP</sequence>